<accession>A0A8R1V1E2</accession>
<gene>
    <name evidence="1" type="primary">WBGene00280234</name>
</gene>
<protein>
    <submittedName>
        <fullName evidence="1">Uncharacterized protein</fullName>
    </submittedName>
</protein>
<sequence length="312" mass="33240">MNPGSWFKKFTVADSTPMIILPSGSASSPFPNLPVKQEKSLDRDELFAVSPNASPERELAADAATVAPTTQPIRLPVTDHSNRMIASQDPQADDALATSSFASPIDTHHQQIAPPTLATHATVEVASATTVQTSSELPSHPAPVLPQATPSLVTLPVAVDSTVLFSLFLKFMQDNPLAGFALKPKKKAKVEVITINDEEETVLAPILSFRFPTELQADPEESVPAPSNDLDEGRGANVLGIISADPQLAALTASFSQKQKMLLCAFLQSRGLQQPCGKSTGISEDLADMEMHADFWKGKGNKAGQCPKCGDF</sequence>
<accession>A0A2A6BRX6</accession>
<name>A0A2A6BRX6_PRIPA</name>
<proteinExistence type="predicted"/>
<organism evidence="1 2">
    <name type="scientific">Pristionchus pacificus</name>
    <name type="common">Parasitic nematode worm</name>
    <dbReference type="NCBI Taxonomy" id="54126"/>
    <lineage>
        <taxon>Eukaryota</taxon>
        <taxon>Metazoa</taxon>
        <taxon>Ecdysozoa</taxon>
        <taxon>Nematoda</taxon>
        <taxon>Chromadorea</taxon>
        <taxon>Rhabditida</taxon>
        <taxon>Rhabditina</taxon>
        <taxon>Diplogasteromorpha</taxon>
        <taxon>Diplogasteroidea</taxon>
        <taxon>Neodiplogasteridae</taxon>
        <taxon>Pristionchus</taxon>
    </lineage>
</organism>
<dbReference type="Proteomes" id="UP000005239">
    <property type="component" value="Unassembled WGS sequence"/>
</dbReference>
<evidence type="ECO:0000313" key="1">
    <source>
        <dbReference type="EnsemblMetazoa" id="PPA41865.1"/>
    </source>
</evidence>
<dbReference type="AlphaFoldDB" id="A0A2A6BRX6"/>
<keyword evidence="2" id="KW-1185">Reference proteome</keyword>
<reference evidence="1" key="2">
    <citation type="submission" date="2022-06" db="UniProtKB">
        <authorList>
            <consortium name="EnsemblMetazoa"/>
        </authorList>
    </citation>
    <scope>IDENTIFICATION</scope>
    <source>
        <strain evidence="1">PS312</strain>
    </source>
</reference>
<evidence type="ECO:0000313" key="2">
    <source>
        <dbReference type="Proteomes" id="UP000005239"/>
    </source>
</evidence>
<dbReference type="EnsemblMetazoa" id="PPA41865.1">
    <property type="protein sequence ID" value="PPA41865.1"/>
    <property type="gene ID" value="WBGene00280234"/>
</dbReference>
<reference evidence="2" key="1">
    <citation type="journal article" date="2008" name="Nat. Genet.">
        <title>The Pristionchus pacificus genome provides a unique perspective on nematode lifestyle and parasitism.</title>
        <authorList>
            <person name="Dieterich C."/>
            <person name="Clifton S.W."/>
            <person name="Schuster L.N."/>
            <person name="Chinwalla A."/>
            <person name="Delehaunty K."/>
            <person name="Dinkelacker I."/>
            <person name="Fulton L."/>
            <person name="Fulton R."/>
            <person name="Godfrey J."/>
            <person name="Minx P."/>
            <person name="Mitreva M."/>
            <person name="Roeseler W."/>
            <person name="Tian H."/>
            <person name="Witte H."/>
            <person name="Yang S.P."/>
            <person name="Wilson R.K."/>
            <person name="Sommer R.J."/>
        </authorList>
    </citation>
    <scope>NUCLEOTIDE SEQUENCE [LARGE SCALE GENOMIC DNA]</scope>
    <source>
        <strain evidence="2">PS312</strain>
    </source>
</reference>